<sequence>MKILSNWQYKVLILVAICLASILIFTPSVKTQDAPIFVSSESLVNLAQLSSAETSPDSNSWDLDLTEAGADYDIIELQKRLQEKGYYLGAIDGIYGEKTREAISNFQLSIGLESTGIVNQETWDSLLGNSAAVSQANQSLNSMSPDLQKIMDRGELIVAINQEDSPPFFAEDANGELIGLDVAIAKGIARNLGVKVTFNRRANTFNEVVNLVSQGEADMAISKLSQTLERAKIVSFSHPYLTMRHGLLLNRLQLTQALRNRDLVEFLRDFEGRMGVINASSYERFAMDKFPKATIIRYSNWDDLIKGAMMGDILAAYRDELEVKKILINYPNVALNFQTVALTDTQDPIAIALPWSSNHLLKFVNLYLTMNEKQYTVSQLLEDYSDLLVSPSQSRQLNSQN</sequence>
<dbReference type="Gene3D" id="1.10.101.10">
    <property type="entry name" value="PGBD-like superfamily/PGBD"/>
    <property type="match status" value="1"/>
</dbReference>
<dbReference type="Gene3D" id="3.40.190.10">
    <property type="entry name" value="Periplasmic binding protein-like II"/>
    <property type="match status" value="2"/>
</dbReference>
<dbReference type="InterPro" id="IPR002477">
    <property type="entry name" value="Peptidoglycan-bd-like"/>
</dbReference>
<proteinExistence type="evidence at transcript level"/>
<dbReference type="CDD" id="cd13530">
    <property type="entry name" value="PBP2_peptides_like"/>
    <property type="match status" value="1"/>
</dbReference>
<dbReference type="AlphaFoldDB" id="A0A4Y7LKB0"/>
<dbReference type="SUPFAM" id="SSF47090">
    <property type="entry name" value="PGBD-like"/>
    <property type="match status" value="1"/>
</dbReference>
<accession>A0A4Y7LKB0</accession>
<evidence type="ECO:0000259" key="2">
    <source>
        <dbReference type="SMART" id="SM00062"/>
    </source>
</evidence>
<dbReference type="InterPro" id="IPR001638">
    <property type="entry name" value="Solute-binding_3/MltF_N"/>
</dbReference>
<protein>
    <submittedName>
        <fullName evidence="3">Peptidoglycan-binding protein</fullName>
    </submittedName>
</protein>
<dbReference type="Pfam" id="PF00497">
    <property type="entry name" value="SBP_bac_3"/>
    <property type="match status" value="1"/>
</dbReference>
<dbReference type="EMBL" id="LT883624">
    <property type="protein sequence ID" value="SMZ64520.1"/>
    <property type="molecule type" value="mRNA"/>
</dbReference>
<evidence type="ECO:0000313" key="3">
    <source>
        <dbReference type="EMBL" id="SMZ64520.1"/>
    </source>
</evidence>
<gene>
    <name evidence="3" type="primary">A-PSBP</name>
</gene>
<name>A0A4Y7LKB0_9CYAN</name>
<reference evidence="3" key="1">
    <citation type="submission" date="2017-06" db="EMBL/GenBank/DDBJ databases">
        <authorList>
            <person name="Nizam F."/>
        </authorList>
    </citation>
    <scope>NUCLEOTIDE SEQUENCE</scope>
    <source>
        <strain evidence="3">SRM16</strain>
    </source>
</reference>
<feature type="domain" description="Solute-binding protein family 3/N-terminal" evidence="2">
    <location>
        <begin position="155"/>
        <end position="388"/>
    </location>
</feature>
<dbReference type="SUPFAM" id="SSF53850">
    <property type="entry name" value="Periplasmic binding protein-like II"/>
    <property type="match status" value="1"/>
</dbReference>
<keyword evidence="1" id="KW-0732">Signal</keyword>
<dbReference type="SMART" id="SM00062">
    <property type="entry name" value="PBPb"/>
    <property type="match status" value="1"/>
</dbReference>
<dbReference type="InterPro" id="IPR036365">
    <property type="entry name" value="PGBD-like_sf"/>
</dbReference>
<reference evidence="3" key="2">
    <citation type="submission" date="2019-06" db="EMBL/GenBank/DDBJ databases">
        <title>Genes from Arthrospira platensis.</title>
        <authorList>
            <person name="Faizal N."/>
            <person name="Venkatesh K."/>
            <person name="Arockiaraj J."/>
        </authorList>
    </citation>
    <scope>NUCLEOTIDE SEQUENCE</scope>
    <source>
        <strain evidence="3">SRM16</strain>
    </source>
</reference>
<dbReference type="InterPro" id="IPR036366">
    <property type="entry name" value="PGBDSf"/>
</dbReference>
<dbReference type="PANTHER" id="PTHR35936:SF17">
    <property type="entry name" value="ARGININE-BINDING EXTRACELLULAR PROTEIN ARTP"/>
    <property type="match status" value="1"/>
</dbReference>
<dbReference type="PANTHER" id="PTHR35936">
    <property type="entry name" value="MEMBRANE-BOUND LYTIC MUREIN TRANSGLYCOSYLASE F"/>
    <property type="match status" value="1"/>
</dbReference>
<evidence type="ECO:0000256" key="1">
    <source>
        <dbReference type="ARBA" id="ARBA00022729"/>
    </source>
</evidence>
<organism evidence="3">
    <name type="scientific">Arthrospira sp. SRM16</name>
    <dbReference type="NCBI Taxonomy" id="1929211"/>
    <lineage>
        <taxon>Bacteria</taxon>
        <taxon>Bacillati</taxon>
        <taxon>Cyanobacteriota</taxon>
        <taxon>Cyanophyceae</taxon>
        <taxon>Oscillatoriophycideae</taxon>
        <taxon>Oscillatoriales</taxon>
        <taxon>Microcoleaceae</taxon>
        <taxon>Arthrospira</taxon>
    </lineage>
</organism>
<dbReference type="Pfam" id="PF01471">
    <property type="entry name" value="PG_binding_1"/>
    <property type="match status" value="1"/>
</dbReference>